<evidence type="ECO:0000313" key="9">
    <source>
        <dbReference type="EMBL" id="KAJ4829184.1"/>
    </source>
</evidence>
<keyword evidence="10" id="KW-1185">Reference proteome</keyword>
<name>A0A9Q0J5K8_9ROSI</name>
<dbReference type="AlphaFoldDB" id="A0A9Q0J5K8"/>
<gene>
    <name evidence="9" type="ORF">Tsubulata_007878</name>
</gene>
<keyword evidence="3" id="KW-0862">Zinc</keyword>
<dbReference type="InterPro" id="IPR056280">
    <property type="entry name" value="AIPP2-like_SPOC"/>
</dbReference>
<dbReference type="InterPro" id="IPR019787">
    <property type="entry name" value="Znf_PHD-finger"/>
</dbReference>
<feature type="compositionally biased region" description="Low complexity" evidence="7">
    <location>
        <begin position="733"/>
        <end position="745"/>
    </location>
</feature>
<dbReference type="SUPFAM" id="SSF57903">
    <property type="entry name" value="FYVE/PHD zinc finger"/>
    <property type="match status" value="1"/>
</dbReference>
<dbReference type="InterPro" id="IPR001965">
    <property type="entry name" value="Znf_PHD"/>
</dbReference>
<dbReference type="InterPro" id="IPR011011">
    <property type="entry name" value="Znf_FYVE_PHD"/>
</dbReference>
<dbReference type="PANTHER" id="PTHR33304:SF9">
    <property type="entry name" value="RING_FYVE_PHD ZINC FINGER SUPERFAMILY PROTEIN"/>
    <property type="match status" value="1"/>
</dbReference>
<feature type="compositionally biased region" description="Basic and acidic residues" evidence="7">
    <location>
        <begin position="464"/>
        <end position="478"/>
    </location>
</feature>
<evidence type="ECO:0000256" key="1">
    <source>
        <dbReference type="ARBA" id="ARBA00022723"/>
    </source>
</evidence>
<reference evidence="9" key="2">
    <citation type="journal article" date="2023" name="Plants (Basel)">
        <title>Annotation of the Turnera subulata (Passifloraceae) Draft Genome Reveals the S-Locus Evolved after the Divergence of Turneroideae from Passifloroideae in a Stepwise Manner.</title>
        <authorList>
            <person name="Henning P.M."/>
            <person name="Roalson E.H."/>
            <person name="Mir W."/>
            <person name="McCubbin A.G."/>
            <person name="Shore J.S."/>
        </authorList>
    </citation>
    <scope>NUCLEOTIDE SEQUENCE</scope>
    <source>
        <strain evidence="9">F60SS</strain>
    </source>
</reference>
<dbReference type="PROSITE" id="PS50016">
    <property type="entry name" value="ZF_PHD_2"/>
    <property type="match status" value="1"/>
</dbReference>
<keyword evidence="2 6" id="KW-0863">Zinc-finger</keyword>
<dbReference type="Gene3D" id="3.30.40.10">
    <property type="entry name" value="Zinc/RING finger domain, C3HC4 (zinc finger)"/>
    <property type="match status" value="1"/>
</dbReference>
<dbReference type="SMART" id="SM00249">
    <property type="entry name" value="PHD"/>
    <property type="match status" value="1"/>
</dbReference>
<feature type="region of interest" description="Disordered" evidence="7">
    <location>
        <begin position="257"/>
        <end position="299"/>
    </location>
</feature>
<proteinExistence type="predicted"/>
<comment type="caution">
    <text evidence="9">The sequence shown here is derived from an EMBL/GenBank/DDBJ whole genome shotgun (WGS) entry which is preliminary data.</text>
</comment>
<dbReference type="GO" id="GO:0140566">
    <property type="term" value="F:histone reader activity"/>
    <property type="evidence" value="ECO:0007669"/>
    <property type="project" value="InterPro"/>
</dbReference>
<feature type="compositionally biased region" description="Low complexity" evidence="7">
    <location>
        <begin position="510"/>
        <end position="522"/>
    </location>
</feature>
<protein>
    <recommendedName>
        <fullName evidence="8">PHD-type domain-containing protein</fullName>
    </recommendedName>
</protein>
<keyword evidence="1" id="KW-0479">Metal-binding</keyword>
<dbReference type="PANTHER" id="PTHR33304">
    <property type="match status" value="1"/>
</dbReference>
<dbReference type="GO" id="GO:0034244">
    <property type="term" value="P:negative regulation of transcription elongation by RNA polymerase II"/>
    <property type="evidence" value="ECO:0007669"/>
    <property type="project" value="InterPro"/>
</dbReference>
<feature type="compositionally biased region" description="Basic and acidic residues" evidence="7">
    <location>
        <begin position="646"/>
        <end position="672"/>
    </location>
</feature>
<keyword evidence="5" id="KW-0804">Transcription</keyword>
<accession>A0A9Q0J5K8</accession>
<feature type="compositionally biased region" description="Polar residues" evidence="7">
    <location>
        <begin position="544"/>
        <end position="565"/>
    </location>
</feature>
<evidence type="ECO:0000256" key="6">
    <source>
        <dbReference type="PROSITE-ProRule" id="PRU00146"/>
    </source>
</evidence>
<evidence type="ECO:0000256" key="2">
    <source>
        <dbReference type="ARBA" id="ARBA00022771"/>
    </source>
</evidence>
<feature type="domain" description="PHD-type" evidence="8">
    <location>
        <begin position="410"/>
        <end position="461"/>
    </location>
</feature>
<dbReference type="Proteomes" id="UP001141552">
    <property type="component" value="Unassembled WGS sequence"/>
</dbReference>
<feature type="compositionally biased region" description="Basic and acidic residues" evidence="7">
    <location>
        <begin position="281"/>
        <end position="297"/>
    </location>
</feature>
<feature type="region of interest" description="Disordered" evidence="7">
    <location>
        <begin position="365"/>
        <end position="405"/>
    </location>
</feature>
<evidence type="ECO:0000259" key="8">
    <source>
        <dbReference type="PROSITE" id="PS50016"/>
    </source>
</evidence>
<feature type="compositionally biased region" description="Polar residues" evidence="7">
    <location>
        <begin position="574"/>
        <end position="583"/>
    </location>
</feature>
<dbReference type="OrthoDB" id="787137at2759"/>
<feature type="compositionally biased region" description="Basic and acidic residues" evidence="7">
    <location>
        <begin position="589"/>
        <end position="612"/>
    </location>
</feature>
<reference evidence="9" key="1">
    <citation type="submission" date="2022-02" db="EMBL/GenBank/DDBJ databases">
        <authorList>
            <person name="Henning P.M."/>
            <person name="McCubbin A.G."/>
            <person name="Shore J.S."/>
        </authorList>
    </citation>
    <scope>NUCLEOTIDE SEQUENCE</scope>
    <source>
        <strain evidence="9">F60SS</strain>
        <tissue evidence="9">Leaves</tissue>
    </source>
</reference>
<feature type="compositionally biased region" description="Basic and acidic residues" evidence="7">
    <location>
        <begin position="701"/>
        <end position="712"/>
    </location>
</feature>
<dbReference type="InterPro" id="IPR049914">
    <property type="entry name" value="PHD1-3/5-6"/>
</dbReference>
<feature type="compositionally biased region" description="Polar residues" evidence="7">
    <location>
        <begin position="764"/>
        <end position="781"/>
    </location>
</feature>
<dbReference type="EMBL" id="JAKUCV010005969">
    <property type="protein sequence ID" value="KAJ4829184.1"/>
    <property type="molecule type" value="Genomic_DNA"/>
</dbReference>
<feature type="region of interest" description="Disordered" evidence="7">
    <location>
        <begin position="834"/>
        <end position="855"/>
    </location>
</feature>
<dbReference type="Pfam" id="PF23121">
    <property type="entry name" value="SPOC_AIPP2"/>
    <property type="match status" value="1"/>
</dbReference>
<sequence>MVSAKRRGRSVGELYNATEVIGEPEMKSVKGVNNPVQEPVEGSVEDMEKNMQADKRSGKRFTRQKVHTKVESGTCNVCSAPCSSCMHLKLAHMGSKDDEFSDENCRVTASSQYSINEGDFVPSFKNRARESLQHATSETSNPFSVSSSHDSLSEIADSKANIRSSYVSDTSLQSGIPKLSSDGIVPDQQRTLQIKREGSKTEEGHDDNISCVSGANHVSALVSVPSENMERKTSVVNSLGLEGSGKAIFSHKTDLTQASTDADGIGRSPSVQKKTPPSDDNAEHLEEDSSIHDHGEPVDSPVERINLLLSKEMASNIATGNDFIAGPSADAIQNNGIVTGDNFNTSGMISPKTESEHEGIEVQTDKAQKCPSQVGQHEKRNVSVESDDVRDSTSQSLIGDESEGSEEHDVKVCDICGDAGREEELAACSRCSDGAEHIYCMREMLPEVPKSGWLCEECKFAEENESRKHGAEMEEKKTSKATTQSTGKRHAETVEVSSAPKRQAIETCMGSPKPSSPGKIPSLSRDSSFKSLDKGKVKHAHQASPGSQSSVDISETANSSSTGPRLQTPKGSLLKSNSFSTYLSKPKVKPVDEFPQKHKSTKESSSDTKESSGRIMSKSMSFKSVNSGRTVATESKVKMLPSKFSQAHDLKRLKQVKERGVFERKSLPKLDRPTSSNVSTPKVDHKLTPRGESGVISSGRNHKELKSVESDGKLGILSRSNSSIARRGSEIPSSSVRVTSVSGVSNASAEHKLNQFSPKEEPSSGLSWTTEKPSNSDNENLQDGLPHSWESSNQDEKTMEGSVTRLRPTENAGSKSVACQPGKEAGHAAETCTTLSSANDAPTARSVRQETNKGSKLKAAIEAAMLKKPGICRKRKENEQHDVLSSSNVDANCEIASQDKISGLNKTGEATHEGPAKLGTCQSVSFGQTDVNSPRQLNALSTGAVFPSKFSSDSIVPSSIKRSFQSASISAHARMLPIPEHEYIWQGGFEVHRAGKVSGLFGGIQAHLSTCASPKVLEVVNKFPQKITLDEVPRLSTWPRQFHDCGVREDNVALYFFAKDIESYAKHYKGLLDNMIQKDLAFKGMFGGVELFIFPSTQLPENSQRWNSLFFLWGVFKGRRPLESRPNDSDSLMKSVGRDVPSAIMPASEKSLLPVCSDKKATSCSSSSDVPYVFNAPNKSYISSSIGSDNASYALKMNPQTEASRFDSKSLPKIATKSMVLHPEIRCSSRSLVNVPENDLILCLSS</sequence>
<evidence type="ECO:0000256" key="3">
    <source>
        <dbReference type="ARBA" id="ARBA00022833"/>
    </source>
</evidence>
<evidence type="ECO:0000313" key="10">
    <source>
        <dbReference type="Proteomes" id="UP001141552"/>
    </source>
</evidence>
<dbReference type="GO" id="GO:0008270">
    <property type="term" value="F:zinc ion binding"/>
    <property type="evidence" value="ECO:0007669"/>
    <property type="project" value="UniProtKB-KW"/>
</dbReference>
<dbReference type="InterPro" id="IPR013083">
    <property type="entry name" value="Znf_RING/FYVE/PHD"/>
</dbReference>
<evidence type="ECO:0000256" key="7">
    <source>
        <dbReference type="SAM" id="MobiDB-lite"/>
    </source>
</evidence>
<organism evidence="9 10">
    <name type="scientific">Turnera subulata</name>
    <dbReference type="NCBI Taxonomy" id="218843"/>
    <lineage>
        <taxon>Eukaryota</taxon>
        <taxon>Viridiplantae</taxon>
        <taxon>Streptophyta</taxon>
        <taxon>Embryophyta</taxon>
        <taxon>Tracheophyta</taxon>
        <taxon>Spermatophyta</taxon>
        <taxon>Magnoliopsida</taxon>
        <taxon>eudicotyledons</taxon>
        <taxon>Gunneridae</taxon>
        <taxon>Pentapetalae</taxon>
        <taxon>rosids</taxon>
        <taxon>fabids</taxon>
        <taxon>Malpighiales</taxon>
        <taxon>Passifloraceae</taxon>
        <taxon>Turnera</taxon>
    </lineage>
</organism>
<feature type="compositionally biased region" description="Basic and acidic residues" evidence="7">
    <location>
        <begin position="749"/>
        <end position="762"/>
    </location>
</feature>
<feature type="compositionally biased region" description="Polar residues" evidence="7">
    <location>
        <begin position="618"/>
        <end position="633"/>
    </location>
</feature>
<feature type="compositionally biased region" description="Basic and acidic residues" evidence="7">
    <location>
        <begin position="376"/>
        <end position="391"/>
    </location>
</feature>
<evidence type="ECO:0000256" key="5">
    <source>
        <dbReference type="ARBA" id="ARBA00023163"/>
    </source>
</evidence>
<feature type="region of interest" description="Disordered" evidence="7">
    <location>
        <begin position="464"/>
        <end position="634"/>
    </location>
</feature>
<keyword evidence="4" id="KW-0805">Transcription regulation</keyword>
<evidence type="ECO:0000256" key="4">
    <source>
        <dbReference type="ARBA" id="ARBA00023015"/>
    </source>
</evidence>
<feature type="region of interest" description="Disordered" evidence="7">
    <location>
        <begin position="646"/>
        <end position="822"/>
    </location>
</feature>